<name>A0A383EJS0_9ZZZZ</name>
<accession>A0A383EJS0</accession>
<evidence type="ECO:0008006" key="2">
    <source>
        <dbReference type="Google" id="ProtNLM"/>
    </source>
</evidence>
<evidence type="ECO:0000313" key="1">
    <source>
        <dbReference type="EMBL" id="SVE56864.1"/>
    </source>
</evidence>
<feature type="non-terminal residue" evidence="1">
    <location>
        <position position="27"/>
    </location>
</feature>
<sequence length="27" mass="3207">MEFNLSEEQNLLIDTTRSFVKAELLQH</sequence>
<organism evidence="1">
    <name type="scientific">marine metagenome</name>
    <dbReference type="NCBI Taxonomy" id="408172"/>
    <lineage>
        <taxon>unclassified sequences</taxon>
        <taxon>metagenomes</taxon>
        <taxon>ecological metagenomes</taxon>
    </lineage>
</organism>
<reference evidence="1" key="1">
    <citation type="submission" date="2018-05" db="EMBL/GenBank/DDBJ databases">
        <authorList>
            <person name="Lanie J.A."/>
            <person name="Ng W.-L."/>
            <person name="Kazmierczak K.M."/>
            <person name="Andrzejewski T.M."/>
            <person name="Davidsen T.M."/>
            <person name="Wayne K.J."/>
            <person name="Tettelin H."/>
            <person name="Glass J.I."/>
            <person name="Rusch D."/>
            <person name="Podicherti R."/>
            <person name="Tsui H.-C.T."/>
            <person name="Winkler M.E."/>
        </authorList>
    </citation>
    <scope>NUCLEOTIDE SEQUENCE</scope>
</reference>
<gene>
    <name evidence="1" type="ORF">METZ01_LOCUS509718</name>
</gene>
<dbReference type="AlphaFoldDB" id="A0A383EJS0"/>
<protein>
    <recommendedName>
        <fullName evidence="2">Acyl-CoA dehydrogenase/oxidase N-terminal domain-containing protein</fullName>
    </recommendedName>
</protein>
<dbReference type="EMBL" id="UINC01226398">
    <property type="protein sequence ID" value="SVE56864.1"/>
    <property type="molecule type" value="Genomic_DNA"/>
</dbReference>
<proteinExistence type="predicted"/>